<dbReference type="Proteomes" id="UP000035800">
    <property type="component" value="Chromosome I"/>
</dbReference>
<evidence type="ECO:0000313" key="2">
    <source>
        <dbReference type="Proteomes" id="UP000035800"/>
    </source>
</evidence>
<dbReference type="KEGG" id="lst:LSS_20623"/>
<dbReference type="EMBL" id="CP006694">
    <property type="protein sequence ID" value="EKT84846.1"/>
    <property type="molecule type" value="Genomic_DNA"/>
</dbReference>
<name>K8XV85_9LEPT</name>
<gene>
    <name evidence="1" type="ORF">LSS_20623</name>
</gene>
<reference evidence="1 2" key="1">
    <citation type="journal article" date="2012" name="Gene">
        <title>Sequence of Leptospira santarosai serovar Shermani genome and prediction of virulence-associated genes.</title>
        <authorList>
            <person name="Chou L.F."/>
            <person name="Chen Y.T."/>
            <person name="Lu C.W."/>
            <person name="Ko Y.C."/>
            <person name="Tang C.Y."/>
            <person name="Pan M.J."/>
            <person name="Tian Y.C."/>
            <person name="Chiu C.H."/>
            <person name="Hung C.C."/>
            <person name="Yang C.W."/>
        </authorList>
    </citation>
    <scope>NUCLEOTIDE SEQUENCE [LARGE SCALE GENOMIC DNA]</scope>
    <source>
        <strain evidence="1">LT 821</strain>
    </source>
</reference>
<reference evidence="1 2" key="2">
    <citation type="journal article" date="2014" name="Emerg. Microbes Infect.">
        <title>Potential impact on kidney infection: a whole-genome analysis of Leptospira santarosai serovar Shermani.</title>
        <authorList>
            <person name="Chou L.F."/>
            <person name="Chen T.W."/>
            <person name="Ko Y.C."/>
            <person name="Pan M.J."/>
            <person name="Tian Y.C."/>
            <person name="Chiu C.H."/>
            <person name="Tang P."/>
            <person name="Hung C.C."/>
            <person name="Yang C.W."/>
        </authorList>
    </citation>
    <scope>NUCLEOTIDE SEQUENCE</scope>
    <source>
        <strain evidence="1 2">LT 821</strain>
    </source>
</reference>
<proteinExistence type="predicted"/>
<protein>
    <submittedName>
        <fullName evidence="1">Uncharacterized protein</fullName>
    </submittedName>
</protein>
<evidence type="ECO:0000313" key="1">
    <source>
        <dbReference type="EMBL" id="EKT84846.1"/>
    </source>
</evidence>
<dbReference type="AlphaFoldDB" id="K8XV85"/>
<dbReference type="STRING" id="758847.LSS_20623"/>
<sequence length="35" mass="3885">MKLYTCRLYRDTPLFEVPPDVKIPGISGPLVPGNP</sequence>
<accession>K8XV85</accession>
<dbReference type="PATRIC" id="fig|758847.3.peg.4269"/>
<organism evidence="1 2">
    <name type="scientific">Leptospira santarosai serovar Shermani str. LT 821</name>
    <dbReference type="NCBI Taxonomy" id="758847"/>
    <lineage>
        <taxon>Bacteria</taxon>
        <taxon>Pseudomonadati</taxon>
        <taxon>Spirochaetota</taxon>
        <taxon>Spirochaetia</taxon>
        <taxon>Leptospirales</taxon>
        <taxon>Leptospiraceae</taxon>
        <taxon>Leptospira</taxon>
    </lineage>
</organism>